<dbReference type="RefSeq" id="XP_002295303.1">
    <property type="nucleotide sequence ID" value="XM_002295267.1"/>
</dbReference>
<dbReference type="GO" id="GO:0006436">
    <property type="term" value="P:tryptophanyl-tRNA aminoacylation"/>
    <property type="evidence" value="ECO:0000318"/>
    <property type="project" value="GO_Central"/>
</dbReference>
<dbReference type="CDD" id="cd00806">
    <property type="entry name" value="TrpRS_core"/>
    <property type="match status" value="1"/>
</dbReference>
<dbReference type="GO" id="GO:0005524">
    <property type="term" value="F:ATP binding"/>
    <property type="evidence" value="ECO:0007669"/>
    <property type="project" value="UniProtKB-KW"/>
</dbReference>
<dbReference type="InterPro" id="IPR014729">
    <property type="entry name" value="Rossmann-like_a/b/a_fold"/>
</dbReference>
<keyword evidence="5 11" id="KW-0547">Nucleotide-binding</keyword>
<dbReference type="PANTHER" id="PTHR10055:SF1">
    <property type="entry name" value="TRYPTOPHAN--TRNA LIGASE, CYTOPLASMIC"/>
    <property type="match status" value="1"/>
</dbReference>
<dbReference type="InterPro" id="IPR002305">
    <property type="entry name" value="aa-tRNA-synth_Ic"/>
</dbReference>
<dbReference type="KEGG" id="tps:THAPSDRAFT_43160"/>
<dbReference type="InterPro" id="IPR002306">
    <property type="entry name" value="Trp-tRNA-ligase"/>
</dbReference>
<dbReference type="OMA" id="AHRMKNP"/>
<evidence type="ECO:0000256" key="6">
    <source>
        <dbReference type="ARBA" id="ARBA00022840"/>
    </source>
</evidence>
<dbReference type="eggNOG" id="KOG2145">
    <property type="taxonomic scope" value="Eukaryota"/>
</dbReference>
<accession>B8CGR5</accession>
<evidence type="ECO:0000256" key="3">
    <source>
        <dbReference type="ARBA" id="ARBA00022490"/>
    </source>
</evidence>
<comment type="similarity">
    <text evidence="1 11">Belongs to the class-I aminoacyl-tRNA synthetase family.</text>
</comment>
<dbReference type="EC" id="6.1.1.2" evidence="2"/>
<keyword evidence="3" id="KW-0963">Cytoplasm</keyword>
<dbReference type="FunFam" id="1.10.240.10:FF:000007">
    <property type="entry name" value="Tryptophan--tRNA ligase"/>
    <property type="match status" value="1"/>
</dbReference>
<dbReference type="FunFam" id="3.40.50.620:FF:000138">
    <property type="entry name" value="Tryptophan--tRNA ligase"/>
    <property type="match status" value="1"/>
</dbReference>
<evidence type="ECO:0000256" key="1">
    <source>
        <dbReference type="ARBA" id="ARBA00005594"/>
    </source>
</evidence>
<evidence type="ECO:0000256" key="5">
    <source>
        <dbReference type="ARBA" id="ARBA00022741"/>
    </source>
</evidence>
<dbReference type="Proteomes" id="UP000001449">
    <property type="component" value="Chromosome 24"/>
</dbReference>
<keyword evidence="8 11" id="KW-0030">Aminoacyl-tRNA synthetase</keyword>
<evidence type="ECO:0000256" key="8">
    <source>
        <dbReference type="ARBA" id="ARBA00023146"/>
    </source>
</evidence>
<keyword evidence="13" id="KW-1185">Reference proteome</keyword>
<dbReference type="Gene3D" id="1.10.240.10">
    <property type="entry name" value="Tyrosyl-Transfer RNA Synthetase"/>
    <property type="match status" value="1"/>
</dbReference>
<proteinExistence type="inferred from homology"/>
<dbReference type="PaxDb" id="35128-Thaps43160"/>
<evidence type="ECO:0000256" key="2">
    <source>
        <dbReference type="ARBA" id="ARBA00013161"/>
    </source>
</evidence>
<evidence type="ECO:0000256" key="9">
    <source>
        <dbReference type="ARBA" id="ARBA00030268"/>
    </source>
</evidence>
<dbReference type="PANTHER" id="PTHR10055">
    <property type="entry name" value="TRYPTOPHANYL-TRNA SYNTHETASE"/>
    <property type="match status" value="1"/>
</dbReference>
<evidence type="ECO:0000256" key="10">
    <source>
        <dbReference type="ARBA" id="ARBA00049929"/>
    </source>
</evidence>
<dbReference type="AlphaFoldDB" id="B8CGR5"/>
<dbReference type="SUPFAM" id="SSF52374">
    <property type="entry name" value="Nucleotidylyl transferase"/>
    <property type="match status" value="1"/>
</dbReference>
<dbReference type="Gene3D" id="3.40.50.620">
    <property type="entry name" value="HUPs"/>
    <property type="match status" value="1"/>
</dbReference>
<dbReference type="HOGENOM" id="CLU_032621_0_1_1"/>
<keyword evidence="6 11" id="KW-0067">ATP-binding</keyword>
<dbReference type="PRINTS" id="PR01039">
    <property type="entry name" value="TRNASYNTHTRP"/>
</dbReference>
<dbReference type="GO" id="GO:0005737">
    <property type="term" value="C:cytoplasm"/>
    <property type="evidence" value="ECO:0000318"/>
    <property type="project" value="GO_Central"/>
</dbReference>
<dbReference type="STRING" id="35128.B8CGR5"/>
<dbReference type="GeneID" id="7452029"/>
<dbReference type="GO" id="GO:0004830">
    <property type="term" value="F:tryptophan-tRNA ligase activity"/>
    <property type="evidence" value="ECO:0000318"/>
    <property type="project" value="GO_Central"/>
</dbReference>
<dbReference type="Pfam" id="PF00579">
    <property type="entry name" value="tRNA-synt_1b"/>
    <property type="match status" value="1"/>
</dbReference>
<reference evidence="12 13" key="2">
    <citation type="journal article" date="2008" name="Nature">
        <title>The Phaeodactylum genome reveals the evolutionary history of diatom genomes.</title>
        <authorList>
            <person name="Bowler C."/>
            <person name="Allen A.E."/>
            <person name="Badger J.H."/>
            <person name="Grimwood J."/>
            <person name="Jabbari K."/>
            <person name="Kuo A."/>
            <person name="Maheswari U."/>
            <person name="Martens C."/>
            <person name="Maumus F."/>
            <person name="Otillar R.P."/>
            <person name="Rayko E."/>
            <person name="Salamov A."/>
            <person name="Vandepoele K."/>
            <person name="Beszteri B."/>
            <person name="Gruber A."/>
            <person name="Heijde M."/>
            <person name="Katinka M."/>
            <person name="Mock T."/>
            <person name="Valentin K."/>
            <person name="Verret F."/>
            <person name="Berges J.A."/>
            <person name="Brownlee C."/>
            <person name="Cadoret J.P."/>
            <person name="Chiovitti A."/>
            <person name="Choi C.J."/>
            <person name="Coesel S."/>
            <person name="De Martino A."/>
            <person name="Detter J.C."/>
            <person name="Durkin C."/>
            <person name="Falciatore A."/>
            <person name="Fournet J."/>
            <person name="Haruta M."/>
            <person name="Huysman M.J."/>
            <person name="Jenkins B.D."/>
            <person name="Jiroutova K."/>
            <person name="Jorgensen R.E."/>
            <person name="Joubert Y."/>
            <person name="Kaplan A."/>
            <person name="Kroger N."/>
            <person name="Kroth P.G."/>
            <person name="La Roche J."/>
            <person name="Lindquist E."/>
            <person name="Lommer M."/>
            <person name="Martin-Jezequel V."/>
            <person name="Lopez P.J."/>
            <person name="Lucas S."/>
            <person name="Mangogna M."/>
            <person name="McGinnis K."/>
            <person name="Medlin L.K."/>
            <person name="Montsant A."/>
            <person name="Oudot-Le Secq M.P."/>
            <person name="Napoli C."/>
            <person name="Obornik M."/>
            <person name="Parker M.S."/>
            <person name="Petit J.L."/>
            <person name="Porcel B.M."/>
            <person name="Poulsen N."/>
            <person name="Robison M."/>
            <person name="Rychlewski L."/>
            <person name="Rynearson T.A."/>
            <person name="Schmutz J."/>
            <person name="Shapiro H."/>
            <person name="Siaut M."/>
            <person name="Stanley M."/>
            <person name="Sussman M.R."/>
            <person name="Taylor A.R."/>
            <person name="Vardi A."/>
            <person name="von Dassow P."/>
            <person name="Vyverman W."/>
            <person name="Willis A."/>
            <person name="Wyrwicz L.S."/>
            <person name="Rokhsar D.S."/>
            <person name="Weissenbach J."/>
            <person name="Armbrust E.V."/>
            <person name="Green B.R."/>
            <person name="Van de Peer Y."/>
            <person name="Grigoriev I.V."/>
        </authorList>
    </citation>
    <scope>NUCLEOTIDE SEQUENCE [LARGE SCALE GENOMIC DNA]</scope>
    <source>
        <strain evidence="12 13">CCMP1335</strain>
    </source>
</reference>
<gene>
    <name evidence="12" type="primary">TPS1</name>
    <name evidence="12" type="ORF">THAPSDRAFT_43160</name>
</gene>
<dbReference type="FunCoup" id="B8CGR5">
    <property type="interactions" value="478"/>
</dbReference>
<organism evidence="12 13">
    <name type="scientific">Thalassiosira pseudonana</name>
    <name type="common">Marine diatom</name>
    <name type="synonym">Cyclotella nana</name>
    <dbReference type="NCBI Taxonomy" id="35128"/>
    <lineage>
        <taxon>Eukaryota</taxon>
        <taxon>Sar</taxon>
        <taxon>Stramenopiles</taxon>
        <taxon>Ochrophyta</taxon>
        <taxon>Bacillariophyta</taxon>
        <taxon>Coscinodiscophyceae</taxon>
        <taxon>Thalassiosirophycidae</taxon>
        <taxon>Thalassiosirales</taxon>
        <taxon>Thalassiosiraceae</taxon>
        <taxon>Thalassiosira</taxon>
    </lineage>
</organism>
<dbReference type="EMBL" id="CM000655">
    <property type="protein sequence ID" value="EED87369.1"/>
    <property type="molecule type" value="Genomic_DNA"/>
</dbReference>
<evidence type="ECO:0000256" key="11">
    <source>
        <dbReference type="RuleBase" id="RU363036"/>
    </source>
</evidence>
<keyword evidence="7 11" id="KW-0648">Protein biosynthesis</keyword>
<reference evidence="12 13" key="1">
    <citation type="journal article" date="2004" name="Science">
        <title>The genome of the diatom Thalassiosira pseudonana: ecology, evolution, and metabolism.</title>
        <authorList>
            <person name="Armbrust E.V."/>
            <person name="Berges J.A."/>
            <person name="Bowler C."/>
            <person name="Green B.R."/>
            <person name="Martinez D."/>
            <person name="Putnam N.H."/>
            <person name="Zhou S."/>
            <person name="Allen A.E."/>
            <person name="Apt K.E."/>
            <person name="Bechner M."/>
            <person name="Brzezinski M.A."/>
            <person name="Chaal B.K."/>
            <person name="Chiovitti A."/>
            <person name="Davis A.K."/>
            <person name="Demarest M.S."/>
            <person name="Detter J.C."/>
            <person name="Glavina T."/>
            <person name="Goodstein D."/>
            <person name="Hadi M.Z."/>
            <person name="Hellsten U."/>
            <person name="Hildebrand M."/>
            <person name="Jenkins B.D."/>
            <person name="Jurka J."/>
            <person name="Kapitonov V.V."/>
            <person name="Kroger N."/>
            <person name="Lau W.W."/>
            <person name="Lane T.W."/>
            <person name="Larimer F.W."/>
            <person name="Lippmeier J.C."/>
            <person name="Lucas S."/>
            <person name="Medina M."/>
            <person name="Montsant A."/>
            <person name="Obornik M."/>
            <person name="Parker M.S."/>
            <person name="Palenik B."/>
            <person name="Pazour G.J."/>
            <person name="Richardson P.M."/>
            <person name="Rynearson T.A."/>
            <person name="Saito M.A."/>
            <person name="Schwartz D.C."/>
            <person name="Thamatrakoln K."/>
            <person name="Valentin K."/>
            <person name="Vardi A."/>
            <person name="Wilkerson F.P."/>
            <person name="Rokhsar D.S."/>
        </authorList>
    </citation>
    <scope>NUCLEOTIDE SEQUENCE [LARGE SCALE GENOMIC DNA]</scope>
    <source>
        <strain evidence="12 13">CCMP1335</strain>
    </source>
</reference>
<comment type="catalytic activity">
    <reaction evidence="10">
        <text>tRNA(Trp) + L-tryptophan + ATP = L-tryptophyl-tRNA(Trp) + AMP + diphosphate + H(+)</text>
        <dbReference type="Rhea" id="RHEA:24080"/>
        <dbReference type="Rhea" id="RHEA-COMP:9671"/>
        <dbReference type="Rhea" id="RHEA-COMP:9705"/>
        <dbReference type="ChEBI" id="CHEBI:15378"/>
        <dbReference type="ChEBI" id="CHEBI:30616"/>
        <dbReference type="ChEBI" id="CHEBI:33019"/>
        <dbReference type="ChEBI" id="CHEBI:57912"/>
        <dbReference type="ChEBI" id="CHEBI:78442"/>
        <dbReference type="ChEBI" id="CHEBI:78535"/>
        <dbReference type="ChEBI" id="CHEBI:456215"/>
        <dbReference type="EC" id="6.1.1.2"/>
    </reaction>
</comment>
<evidence type="ECO:0000313" key="12">
    <source>
        <dbReference type="EMBL" id="EED87369.1"/>
    </source>
</evidence>
<evidence type="ECO:0000313" key="13">
    <source>
        <dbReference type="Proteomes" id="UP000001449"/>
    </source>
</evidence>
<sequence length="405" mass="45543">MVVTAFEVSGNIDYDKLIDKFGSKPLTPYLLKRLENVTVKQGTVDRLHRFLRREIFFSHRDIEKISKEPTGPCPFYLYTGRGPSSSAMHLGHLVPFLFTAWLQKAFRCPLVIQMTDDEKFLFKGSYSSENAGDDNLRHFADLTIENAKDIIACNFIKEKTFLFSDLDYVGRMYPNIVRIWKAVTVNQVNGVFGFDATSNIGKAAFPAIQAAPSFGSSFPNVLGGGDSNAATLGCLIPCAIDQDPYFRLTRDIAHKLVPRHHPLQGKPSLIHSKFFPPLQGAQGKMSSSDGNSAVFLTDTPEEIERKIKVHAFSGGQETKKLQEELGADLDVDVSYQWLRFFLEDDEELERIGSEYGSGSGEFWSTGKVKAKLVQVLKDLISEHQARRDNVTEEVVKEWMRERCIA</sequence>
<protein>
    <recommendedName>
        <fullName evidence="2">tryptophan--tRNA ligase</fullName>
        <ecNumber evidence="2">6.1.1.2</ecNumber>
    </recommendedName>
    <alternativeName>
        <fullName evidence="9">Tryptophanyl-tRNA synthetase</fullName>
    </alternativeName>
</protein>
<dbReference type="InParanoid" id="B8CGR5"/>
<evidence type="ECO:0000256" key="7">
    <source>
        <dbReference type="ARBA" id="ARBA00022917"/>
    </source>
</evidence>
<evidence type="ECO:0000256" key="4">
    <source>
        <dbReference type="ARBA" id="ARBA00022598"/>
    </source>
</evidence>
<keyword evidence="4 11" id="KW-0436">Ligase</keyword>
<dbReference type="NCBIfam" id="TIGR00233">
    <property type="entry name" value="trpS"/>
    <property type="match status" value="1"/>
</dbReference>
<name>B8CGR5_THAPS</name>